<dbReference type="PRINTS" id="PR00455">
    <property type="entry name" value="HTHTETR"/>
</dbReference>
<evidence type="ECO:0000313" key="6">
    <source>
        <dbReference type="EMBL" id="OKH21113.1"/>
    </source>
</evidence>
<dbReference type="Gene3D" id="1.10.357.10">
    <property type="entry name" value="Tetracycline Repressor, domain 2"/>
    <property type="match status" value="1"/>
</dbReference>
<keyword evidence="2 4" id="KW-0238">DNA-binding</keyword>
<dbReference type="FunFam" id="1.10.10.60:FF:000141">
    <property type="entry name" value="TetR family transcriptional regulator"/>
    <property type="match status" value="1"/>
</dbReference>
<dbReference type="EMBL" id="MRCB01000023">
    <property type="protein sequence ID" value="OKH21113.1"/>
    <property type="molecule type" value="Genomic_DNA"/>
</dbReference>
<feature type="domain" description="HTH tetR-type" evidence="5">
    <location>
        <begin position="5"/>
        <end position="65"/>
    </location>
</feature>
<dbReference type="InterPro" id="IPR039536">
    <property type="entry name" value="TetR_C_Proteobacteria"/>
</dbReference>
<name>A0A1U7HC08_9CYAN</name>
<dbReference type="PANTHER" id="PTHR30055:SF234">
    <property type="entry name" value="HTH-TYPE TRANSCRIPTIONAL REGULATOR BETI"/>
    <property type="match status" value="1"/>
</dbReference>
<comment type="caution">
    <text evidence="6">The sequence shown here is derived from an EMBL/GenBank/DDBJ whole genome shotgun (WGS) entry which is preliminary data.</text>
</comment>
<evidence type="ECO:0000313" key="7">
    <source>
        <dbReference type="Proteomes" id="UP000186868"/>
    </source>
</evidence>
<accession>A0A1U7HC08</accession>
<dbReference type="OrthoDB" id="9816431at2"/>
<keyword evidence="1" id="KW-0805">Transcription regulation</keyword>
<proteinExistence type="predicted"/>
<dbReference type="Pfam" id="PF00440">
    <property type="entry name" value="TetR_N"/>
    <property type="match status" value="1"/>
</dbReference>
<evidence type="ECO:0000259" key="5">
    <source>
        <dbReference type="PROSITE" id="PS50977"/>
    </source>
</evidence>
<dbReference type="AlphaFoldDB" id="A0A1U7HC08"/>
<dbReference type="SUPFAM" id="SSF46689">
    <property type="entry name" value="Homeodomain-like"/>
    <property type="match status" value="1"/>
</dbReference>
<evidence type="ECO:0000256" key="4">
    <source>
        <dbReference type="PROSITE-ProRule" id="PRU00335"/>
    </source>
</evidence>
<protein>
    <submittedName>
        <fullName evidence="6">TetR family transcriptional regulator</fullName>
    </submittedName>
</protein>
<evidence type="ECO:0000256" key="1">
    <source>
        <dbReference type="ARBA" id="ARBA00023015"/>
    </source>
</evidence>
<keyword evidence="3" id="KW-0804">Transcription</keyword>
<dbReference type="InterPro" id="IPR009057">
    <property type="entry name" value="Homeodomain-like_sf"/>
</dbReference>
<dbReference type="GO" id="GO:0000976">
    <property type="term" value="F:transcription cis-regulatory region binding"/>
    <property type="evidence" value="ECO:0007669"/>
    <property type="project" value="TreeGrafter"/>
</dbReference>
<dbReference type="Pfam" id="PF14246">
    <property type="entry name" value="TetR_C_7"/>
    <property type="match status" value="1"/>
</dbReference>
<keyword evidence="7" id="KW-1185">Reference proteome</keyword>
<feature type="DNA-binding region" description="H-T-H motif" evidence="4">
    <location>
        <begin position="28"/>
        <end position="47"/>
    </location>
</feature>
<dbReference type="InterPro" id="IPR050109">
    <property type="entry name" value="HTH-type_TetR-like_transc_reg"/>
</dbReference>
<gene>
    <name evidence="6" type="ORF">NIES593_16905</name>
</gene>
<reference evidence="6 7" key="1">
    <citation type="submission" date="2016-11" db="EMBL/GenBank/DDBJ databases">
        <title>Draft Genome Sequences of Nine Cyanobacterial Strains from Diverse Habitats.</title>
        <authorList>
            <person name="Zhu T."/>
            <person name="Hou S."/>
            <person name="Lu X."/>
            <person name="Hess W.R."/>
        </authorList>
    </citation>
    <scope>NUCLEOTIDE SEQUENCE [LARGE SCALE GENOMIC DNA]</scope>
    <source>
        <strain evidence="6 7">NIES-593</strain>
    </source>
</reference>
<dbReference type="InterPro" id="IPR001647">
    <property type="entry name" value="HTH_TetR"/>
</dbReference>
<evidence type="ECO:0000256" key="2">
    <source>
        <dbReference type="ARBA" id="ARBA00023125"/>
    </source>
</evidence>
<sequence length="190" mass="21523">MTRSTDKAEQILQGALPEFLKHGYACTSMDKVAQAAGVSKQTLYSYFSDKEGLFTALVKRMACQKFKLVWSQPLEGKPEIVLRELAYRLLGEVDDPDYLCFLRLIVAESGTRPDLAQLFLSNIAQPALKILTRYFQEHPEINLPDSEATARIFVGAIVHFILTQEMLHGKEIMPMEKKRLVDSLIYAIAR</sequence>
<dbReference type="InterPro" id="IPR036271">
    <property type="entry name" value="Tet_transcr_reg_TetR-rel_C_sf"/>
</dbReference>
<evidence type="ECO:0000256" key="3">
    <source>
        <dbReference type="ARBA" id="ARBA00023163"/>
    </source>
</evidence>
<dbReference type="STRING" id="1921803.NIES593_16905"/>
<dbReference type="Proteomes" id="UP000186868">
    <property type="component" value="Unassembled WGS sequence"/>
</dbReference>
<dbReference type="PANTHER" id="PTHR30055">
    <property type="entry name" value="HTH-TYPE TRANSCRIPTIONAL REGULATOR RUTR"/>
    <property type="match status" value="1"/>
</dbReference>
<dbReference type="GO" id="GO:0045892">
    <property type="term" value="P:negative regulation of DNA-templated transcription"/>
    <property type="evidence" value="ECO:0007669"/>
    <property type="project" value="UniProtKB-ARBA"/>
</dbReference>
<dbReference type="SUPFAM" id="SSF48498">
    <property type="entry name" value="Tetracyclin repressor-like, C-terminal domain"/>
    <property type="match status" value="1"/>
</dbReference>
<organism evidence="6 7">
    <name type="scientific">Hydrococcus rivularis NIES-593</name>
    <dbReference type="NCBI Taxonomy" id="1921803"/>
    <lineage>
        <taxon>Bacteria</taxon>
        <taxon>Bacillati</taxon>
        <taxon>Cyanobacteriota</taxon>
        <taxon>Cyanophyceae</taxon>
        <taxon>Pleurocapsales</taxon>
        <taxon>Hydrococcaceae</taxon>
        <taxon>Hydrococcus</taxon>
    </lineage>
</organism>
<dbReference type="PROSITE" id="PS50977">
    <property type="entry name" value="HTH_TETR_2"/>
    <property type="match status" value="1"/>
</dbReference>
<dbReference type="GO" id="GO:0003700">
    <property type="term" value="F:DNA-binding transcription factor activity"/>
    <property type="evidence" value="ECO:0007669"/>
    <property type="project" value="TreeGrafter"/>
</dbReference>